<feature type="compositionally biased region" description="Basic residues" evidence="1">
    <location>
        <begin position="1"/>
        <end position="10"/>
    </location>
</feature>
<evidence type="ECO:0000256" key="1">
    <source>
        <dbReference type="SAM" id="MobiDB-lite"/>
    </source>
</evidence>
<feature type="region of interest" description="Disordered" evidence="1">
    <location>
        <begin position="1"/>
        <end position="21"/>
    </location>
</feature>
<name>A0ABV1A9N4_9TELE</name>
<keyword evidence="3" id="KW-1185">Reference proteome</keyword>
<evidence type="ECO:0000313" key="3">
    <source>
        <dbReference type="Proteomes" id="UP001469553"/>
    </source>
</evidence>
<dbReference type="EMBL" id="JAHRIP010085146">
    <property type="protein sequence ID" value="MEQ2314148.1"/>
    <property type="molecule type" value="Genomic_DNA"/>
</dbReference>
<feature type="compositionally biased region" description="Basic and acidic residues" evidence="1">
    <location>
        <begin position="11"/>
        <end position="21"/>
    </location>
</feature>
<proteinExistence type="predicted"/>
<gene>
    <name evidence="2" type="ORF">AMECASPLE_009180</name>
</gene>
<reference evidence="2 3" key="1">
    <citation type="submission" date="2021-06" db="EMBL/GenBank/DDBJ databases">
        <authorList>
            <person name="Palmer J.M."/>
        </authorList>
    </citation>
    <scope>NUCLEOTIDE SEQUENCE [LARGE SCALE GENOMIC DNA]</scope>
    <source>
        <strain evidence="2 3">AS_MEX2019</strain>
        <tissue evidence="2">Muscle</tissue>
    </source>
</reference>
<comment type="caution">
    <text evidence="2">The sequence shown here is derived from an EMBL/GenBank/DDBJ whole genome shotgun (WGS) entry which is preliminary data.</text>
</comment>
<accession>A0ABV1A9N4</accession>
<protein>
    <submittedName>
        <fullName evidence="2">Uncharacterized protein</fullName>
    </submittedName>
</protein>
<evidence type="ECO:0000313" key="2">
    <source>
        <dbReference type="EMBL" id="MEQ2314148.1"/>
    </source>
</evidence>
<dbReference type="Proteomes" id="UP001469553">
    <property type="component" value="Unassembled WGS sequence"/>
</dbReference>
<sequence>MYTVGGRKRIRDLGKKSSDKRQKTAVCILNSAIFTLMFLNKTQCNLSIKKSCSGKISEVYWRTSVNKQHHGDQRTQQIGQVGGGGEFIAGLGYKAMSHT</sequence>
<organism evidence="2 3">
    <name type="scientific">Ameca splendens</name>
    <dbReference type="NCBI Taxonomy" id="208324"/>
    <lineage>
        <taxon>Eukaryota</taxon>
        <taxon>Metazoa</taxon>
        <taxon>Chordata</taxon>
        <taxon>Craniata</taxon>
        <taxon>Vertebrata</taxon>
        <taxon>Euteleostomi</taxon>
        <taxon>Actinopterygii</taxon>
        <taxon>Neopterygii</taxon>
        <taxon>Teleostei</taxon>
        <taxon>Neoteleostei</taxon>
        <taxon>Acanthomorphata</taxon>
        <taxon>Ovalentaria</taxon>
        <taxon>Atherinomorphae</taxon>
        <taxon>Cyprinodontiformes</taxon>
        <taxon>Goodeidae</taxon>
        <taxon>Ameca</taxon>
    </lineage>
</organism>